<name>A0AAD5YH86_9APHY</name>
<keyword evidence="2" id="KW-0472">Membrane</keyword>
<evidence type="ECO:0000256" key="2">
    <source>
        <dbReference type="SAM" id="Phobius"/>
    </source>
</evidence>
<gene>
    <name evidence="3" type="ORF">NLI96_g2753</name>
</gene>
<keyword evidence="2" id="KW-1133">Transmembrane helix</keyword>
<sequence length="324" mass="35689">MAPAPQTTNLLDAAAAAKHEFHWTIWVYAFLALGFIILCSSIYFFVVTIRRDVSKPKAVRKVDIASQSKSSKLSGLVSTQITGSSEIPQAMVYNWEEQNDRSARCKTVSLKLGTRDTDQDKKFSLSIGTTKPCPRFCLFTVTETETSIPEDDSGDSQDAPSLPSLVEDNDNDGSGNNTDPTRESLCNSSESSYSQISMSHASSQQFSISGSRPSLPRICIEDYSEPVPEDEEPADSPLTAALSMLNLTMDFLPVPPPSFNAPRPRVDIQLLLQRDPVAELNDLLKLTEDAFDYTYNNFEDFDSDEGFTYGVGCESTSPLRISKC</sequence>
<reference evidence="3" key="1">
    <citation type="submission" date="2022-07" db="EMBL/GenBank/DDBJ databases">
        <title>Genome Sequence of Physisporinus lineatus.</title>
        <authorList>
            <person name="Buettner E."/>
        </authorList>
    </citation>
    <scope>NUCLEOTIDE SEQUENCE</scope>
    <source>
        <strain evidence="3">VT162</strain>
    </source>
</reference>
<feature type="region of interest" description="Disordered" evidence="1">
    <location>
        <begin position="146"/>
        <end position="213"/>
    </location>
</feature>
<feature type="transmembrane region" description="Helical" evidence="2">
    <location>
        <begin position="25"/>
        <end position="47"/>
    </location>
</feature>
<evidence type="ECO:0000313" key="3">
    <source>
        <dbReference type="EMBL" id="KAJ3488569.1"/>
    </source>
</evidence>
<accession>A0AAD5YH86</accession>
<keyword evidence="4" id="KW-1185">Reference proteome</keyword>
<comment type="caution">
    <text evidence="3">The sequence shown here is derived from an EMBL/GenBank/DDBJ whole genome shotgun (WGS) entry which is preliminary data.</text>
</comment>
<evidence type="ECO:0000256" key="1">
    <source>
        <dbReference type="SAM" id="MobiDB-lite"/>
    </source>
</evidence>
<feature type="compositionally biased region" description="Low complexity" evidence="1">
    <location>
        <begin position="172"/>
        <end position="199"/>
    </location>
</feature>
<dbReference type="AlphaFoldDB" id="A0AAD5YH86"/>
<keyword evidence="2" id="KW-0812">Transmembrane</keyword>
<protein>
    <submittedName>
        <fullName evidence="3">Uncharacterized protein</fullName>
    </submittedName>
</protein>
<dbReference type="Proteomes" id="UP001212997">
    <property type="component" value="Unassembled WGS sequence"/>
</dbReference>
<evidence type="ECO:0000313" key="4">
    <source>
        <dbReference type="Proteomes" id="UP001212997"/>
    </source>
</evidence>
<dbReference type="EMBL" id="JANAWD010000064">
    <property type="protein sequence ID" value="KAJ3488569.1"/>
    <property type="molecule type" value="Genomic_DNA"/>
</dbReference>
<proteinExistence type="predicted"/>
<feature type="compositionally biased region" description="Polar residues" evidence="1">
    <location>
        <begin position="200"/>
        <end position="212"/>
    </location>
</feature>
<organism evidence="3 4">
    <name type="scientific">Meripilus lineatus</name>
    <dbReference type="NCBI Taxonomy" id="2056292"/>
    <lineage>
        <taxon>Eukaryota</taxon>
        <taxon>Fungi</taxon>
        <taxon>Dikarya</taxon>
        <taxon>Basidiomycota</taxon>
        <taxon>Agaricomycotina</taxon>
        <taxon>Agaricomycetes</taxon>
        <taxon>Polyporales</taxon>
        <taxon>Meripilaceae</taxon>
        <taxon>Meripilus</taxon>
    </lineage>
</organism>